<organism evidence="2 3">
    <name type="scientific">Corynebacterium phoceense</name>
    <dbReference type="NCBI Taxonomy" id="1686286"/>
    <lineage>
        <taxon>Bacteria</taxon>
        <taxon>Bacillati</taxon>
        <taxon>Actinomycetota</taxon>
        <taxon>Actinomycetes</taxon>
        <taxon>Mycobacteriales</taxon>
        <taxon>Corynebacteriaceae</taxon>
        <taxon>Corynebacterium</taxon>
    </lineage>
</organism>
<dbReference type="AlphaFoldDB" id="A0A540R9I3"/>
<accession>A0A540R9I3</accession>
<gene>
    <name evidence="2" type="ORF">EJK80_02760</name>
</gene>
<dbReference type="Proteomes" id="UP000318080">
    <property type="component" value="Unassembled WGS sequence"/>
</dbReference>
<feature type="domain" description="Phage shock protein PspC N-terminal" evidence="1">
    <location>
        <begin position="14"/>
        <end position="44"/>
    </location>
</feature>
<reference evidence="2 3" key="1">
    <citation type="submission" date="2019-06" db="EMBL/GenBank/DDBJ databases">
        <title>Draft genome of C. phoceense Strain 272.</title>
        <authorList>
            <person name="Pacheco L.G.C."/>
            <person name="Barberis C.M."/>
            <person name="Almuzara M.N."/>
            <person name="Traglia G.M."/>
            <person name="Santos C.S."/>
            <person name="Rocha D.J.P.G."/>
            <person name="Aguiar E.R.G.R."/>
            <person name="Vay C.A."/>
        </authorList>
    </citation>
    <scope>NUCLEOTIDE SEQUENCE [LARGE SCALE GENOMIC DNA]</scope>
    <source>
        <strain evidence="2 3">272</strain>
    </source>
</reference>
<comment type="caution">
    <text evidence="2">The sequence shown here is derived from an EMBL/GenBank/DDBJ whole genome shotgun (WGS) entry which is preliminary data.</text>
</comment>
<evidence type="ECO:0000313" key="2">
    <source>
        <dbReference type="EMBL" id="TQE44247.1"/>
    </source>
</evidence>
<proteinExistence type="predicted"/>
<dbReference type="EMBL" id="VHIR01000003">
    <property type="protein sequence ID" value="TQE44247.1"/>
    <property type="molecule type" value="Genomic_DNA"/>
</dbReference>
<evidence type="ECO:0000259" key="1">
    <source>
        <dbReference type="Pfam" id="PF04024"/>
    </source>
</evidence>
<dbReference type="RefSeq" id="WP_083297810.1">
    <property type="nucleotide sequence ID" value="NZ_JANIKL010000006.1"/>
</dbReference>
<name>A0A540R9I3_9CORY</name>
<sequence>MPPRSAGCEPPAGSNTKIASVCAGIAQRYALDPTVVRAYFMAAATALRSSSRSSSW</sequence>
<dbReference type="Pfam" id="PF04024">
    <property type="entry name" value="PspC"/>
    <property type="match status" value="1"/>
</dbReference>
<evidence type="ECO:0000313" key="3">
    <source>
        <dbReference type="Proteomes" id="UP000318080"/>
    </source>
</evidence>
<dbReference type="InterPro" id="IPR007168">
    <property type="entry name" value="Phageshock_PspC_N"/>
</dbReference>
<protein>
    <submittedName>
        <fullName evidence="2">PspC domain-containing protein</fullName>
    </submittedName>
</protein>
<keyword evidence="3" id="KW-1185">Reference proteome</keyword>